<keyword evidence="2" id="KW-1185">Reference proteome</keyword>
<protein>
    <submittedName>
        <fullName evidence="1">Uncharacterized protein</fullName>
    </submittedName>
</protein>
<accession>C5LT97</accession>
<proteinExistence type="predicted"/>
<dbReference type="GeneID" id="9049760"/>
<dbReference type="EMBL" id="GG685288">
    <property type="protein sequence ID" value="EER00065.1"/>
    <property type="molecule type" value="Genomic_DNA"/>
</dbReference>
<dbReference type="InParanoid" id="C5LT97"/>
<dbReference type="RefSeq" id="XP_002767347.1">
    <property type="nucleotide sequence ID" value="XM_002767301.1"/>
</dbReference>
<dbReference type="OrthoDB" id="431463at2759"/>
<dbReference type="SUPFAM" id="SSF82171">
    <property type="entry name" value="DPP6 N-terminal domain-like"/>
    <property type="match status" value="1"/>
</dbReference>
<evidence type="ECO:0000313" key="2">
    <source>
        <dbReference type="Proteomes" id="UP000007800"/>
    </source>
</evidence>
<dbReference type="Proteomes" id="UP000007800">
    <property type="component" value="Unassembled WGS sequence"/>
</dbReference>
<name>C5LT97_PERM5</name>
<reference evidence="1 2" key="1">
    <citation type="submission" date="2008-07" db="EMBL/GenBank/DDBJ databases">
        <authorList>
            <person name="El-Sayed N."/>
            <person name="Caler E."/>
            <person name="Inman J."/>
            <person name="Amedeo P."/>
            <person name="Hass B."/>
            <person name="Wortman J."/>
        </authorList>
    </citation>
    <scope>NUCLEOTIDE SEQUENCE [LARGE SCALE GENOMIC DNA]</scope>
    <source>
        <strain evidence="2">ATCC 50983 / TXsc</strain>
    </source>
</reference>
<organism evidence="2">
    <name type="scientific">Perkinsus marinus (strain ATCC 50983 / TXsc)</name>
    <dbReference type="NCBI Taxonomy" id="423536"/>
    <lineage>
        <taxon>Eukaryota</taxon>
        <taxon>Sar</taxon>
        <taxon>Alveolata</taxon>
        <taxon>Perkinsozoa</taxon>
        <taxon>Perkinsea</taxon>
        <taxon>Perkinsida</taxon>
        <taxon>Perkinsidae</taxon>
        <taxon>Perkinsus</taxon>
    </lineage>
</organism>
<evidence type="ECO:0000313" key="1">
    <source>
        <dbReference type="EMBL" id="EER00065.1"/>
    </source>
</evidence>
<sequence>MPDNRIPQKGGEERAITRLKLMHALGVTTSTDDAKPLRPGPVFFLDETGQFVVHICGRHVCLRHVDSNTVNILSPPIEVSHRAITAVAKSLDCGILAVGQLLTNGQEKEGGKIVSIGLSSNGGSLVVLTNAGDLFHVTEWDSKKGKTQKTSETEGDARIIDHAWLSSSAVCNGPHIIAVSEGGRLIRRVSLDRPQVVLESVDLCRSGEWMVFVTHSREILSLPSPYMVFSRAFLTEEPIDVAIHPVGGLIMAVAFTEKVVDEDLVVLKEVLITEAAPLVWSAGGQYLAVGDVGGDTKQVTEWECASWSRKWEHVSTNGCVYTSMTYSRSEIVVGGLITTPGQALQHNRSIRFPKDTLTISRDRLTAGGDDITKANKMIAQLE</sequence>
<gene>
    <name evidence="1" type="ORF">Pmar_PMAR024542</name>
</gene>
<dbReference type="AlphaFoldDB" id="C5LT97"/>